<dbReference type="AlphaFoldDB" id="A0A0F9ML71"/>
<dbReference type="GO" id="GO:0004799">
    <property type="term" value="F:thymidylate synthase activity"/>
    <property type="evidence" value="ECO:0007669"/>
    <property type="project" value="TreeGrafter"/>
</dbReference>
<proteinExistence type="predicted"/>
<sequence>MANVYLLASTRLTSDFADFLTDLGHKEWAGEDETDADLLAETAGRLCYRSWAPYEEGDENLNPNVEKIRHGNKKYLANILSSGHGSVLEHINFTFLLRGVSRVLTHELVRHRAGMAYSQESLRYCRLEKLQIVLPPNALPLTISQERRDKALEIMNETTETVQQT</sequence>
<accession>A0A0F9ML71</accession>
<dbReference type="PANTHER" id="PTHR34934:SF1">
    <property type="entry name" value="FLAVIN-DEPENDENT THYMIDYLATE SYNTHASE"/>
    <property type="match status" value="1"/>
</dbReference>
<dbReference type="Gene3D" id="3.30.70.3180">
    <property type="match status" value="1"/>
</dbReference>
<dbReference type="EMBL" id="LAZR01008618">
    <property type="protein sequence ID" value="KKM77595.1"/>
    <property type="molecule type" value="Genomic_DNA"/>
</dbReference>
<comment type="caution">
    <text evidence="1">The sequence shown here is derived from an EMBL/GenBank/DDBJ whole genome shotgun (WGS) entry which is preliminary data.</text>
</comment>
<evidence type="ECO:0000313" key="1">
    <source>
        <dbReference type="EMBL" id="KKM77595.1"/>
    </source>
</evidence>
<dbReference type="GO" id="GO:0006231">
    <property type="term" value="P:dTMP biosynthetic process"/>
    <property type="evidence" value="ECO:0007669"/>
    <property type="project" value="InterPro"/>
</dbReference>
<organism evidence="1">
    <name type="scientific">marine sediment metagenome</name>
    <dbReference type="NCBI Taxonomy" id="412755"/>
    <lineage>
        <taxon>unclassified sequences</taxon>
        <taxon>metagenomes</taxon>
        <taxon>ecological metagenomes</taxon>
    </lineage>
</organism>
<dbReference type="Gene3D" id="6.10.140.450">
    <property type="match status" value="1"/>
</dbReference>
<dbReference type="GO" id="GO:0050797">
    <property type="term" value="F:thymidylate synthase (FAD) activity"/>
    <property type="evidence" value="ECO:0007669"/>
    <property type="project" value="InterPro"/>
</dbReference>
<protein>
    <recommendedName>
        <fullName evidence="2">Thymidylate synthase (FAD)</fullName>
    </recommendedName>
</protein>
<dbReference type="SUPFAM" id="SSF69796">
    <property type="entry name" value="Thymidylate synthase-complementing protein Thy1"/>
    <property type="match status" value="1"/>
</dbReference>
<name>A0A0F9ML71_9ZZZZ</name>
<dbReference type="PANTHER" id="PTHR34934">
    <property type="entry name" value="FLAVIN-DEPENDENT THYMIDYLATE SYNTHASE"/>
    <property type="match status" value="1"/>
</dbReference>
<dbReference type="GO" id="GO:0070402">
    <property type="term" value="F:NADPH binding"/>
    <property type="evidence" value="ECO:0007669"/>
    <property type="project" value="TreeGrafter"/>
</dbReference>
<reference evidence="1" key="1">
    <citation type="journal article" date="2015" name="Nature">
        <title>Complex archaea that bridge the gap between prokaryotes and eukaryotes.</title>
        <authorList>
            <person name="Spang A."/>
            <person name="Saw J.H."/>
            <person name="Jorgensen S.L."/>
            <person name="Zaremba-Niedzwiedzka K."/>
            <person name="Martijn J."/>
            <person name="Lind A.E."/>
            <person name="van Eijk R."/>
            <person name="Schleper C."/>
            <person name="Guy L."/>
            <person name="Ettema T.J."/>
        </authorList>
    </citation>
    <scope>NUCLEOTIDE SEQUENCE</scope>
</reference>
<dbReference type="Pfam" id="PF02511">
    <property type="entry name" value="Thy1"/>
    <property type="match status" value="1"/>
</dbReference>
<dbReference type="InterPro" id="IPR036098">
    <property type="entry name" value="Thymidylate_synthase_ThyX_sf"/>
</dbReference>
<dbReference type="CDD" id="cd20175">
    <property type="entry name" value="ThyX"/>
    <property type="match status" value="1"/>
</dbReference>
<gene>
    <name evidence="1" type="ORF">LCGC14_1368350</name>
</gene>
<feature type="non-terminal residue" evidence="1">
    <location>
        <position position="165"/>
    </location>
</feature>
<dbReference type="GO" id="GO:0050660">
    <property type="term" value="F:flavin adenine dinucleotide binding"/>
    <property type="evidence" value="ECO:0007669"/>
    <property type="project" value="InterPro"/>
</dbReference>
<evidence type="ECO:0008006" key="2">
    <source>
        <dbReference type="Google" id="ProtNLM"/>
    </source>
</evidence>
<dbReference type="PROSITE" id="PS51331">
    <property type="entry name" value="THYX"/>
    <property type="match status" value="1"/>
</dbReference>
<dbReference type="InterPro" id="IPR003669">
    <property type="entry name" value="Thymidylate_synthase_ThyX"/>
</dbReference>